<proteinExistence type="predicted"/>
<keyword evidence="2" id="KW-1185">Reference proteome</keyword>
<accession>A0A366LDK2</accession>
<dbReference type="EMBL" id="QNQU01000001">
    <property type="protein sequence ID" value="RBQ11947.1"/>
    <property type="molecule type" value="Genomic_DNA"/>
</dbReference>
<comment type="caution">
    <text evidence="1">The sequence shown here is derived from an EMBL/GenBank/DDBJ whole genome shotgun (WGS) entry which is preliminary data.</text>
</comment>
<name>A0A366LDK2_9SPHI</name>
<sequence length="90" mass="10608">MYLRLHQTFRFGITGRNVRQFRFKGIRKGINIDNIKYFFPAALSCLGSPPPKGSFFLLSKRNKKHRLKIFLWTLVGWLDGWNPKNLLGRI</sequence>
<organism evidence="1 2">
    <name type="scientific">Pedobacter miscanthi</name>
    <dbReference type="NCBI Taxonomy" id="2259170"/>
    <lineage>
        <taxon>Bacteria</taxon>
        <taxon>Pseudomonadati</taxon>
        <taxon>Bacteroidota</taxon>
        <taxon>Sphingobacteriia</taxon>
        <taxon>Sphingobacteriales</taxon>
        <taxon>Sphingobacteriaceae</taxon>
        <taxon>Pedobacter</taxon>
    </lineage>
</organism>
<dbReference type="Proteomes" id="UP000252081">
    <property type="component" value="Unassembled WGS sequence"/>
</dbReference>
<dbReference type="AlphaFoldDB" id="A0A366LDK2"/>
<gene>
    <name evidence="1" type="ORF">DRW42_01385</name>
</gene>
<reference evidence="1 2" key="1">
    <citation type="submission" date="2018-07" db="EMBL/GenBank/DDBJ databases">
        <title>A draft genome of a endophytic bacteria, a new species of Pedobacter.</title>
        <authorList>
            <person name="Zhang Z.D."/>
            <person name="Chen Z.J."/>
        </authorList>
    </citation>
    <scope>NUCLEOTIDE SEQUENCE [LARGE SCALE GENOMIC DNA]</scope>
    <source>
        <strain evidence="1 2">RS10</strain>
    </source>
</reference>
<evidence type="ECO:0000313" key="1">
    <source>
        <dbReference type="EMBL" id="RBQ11947.1"/>
    </source>
</evidence>
<evidence type="ECO:0000313" key="2">
    <source>
        <dbReference type="Proteomes" id="UP000252081"/>
    </source>
</evidence>
<protein>
    <submittedName>
        <fullName evidence="1">Uncharacterized protein</fullName>
    </submittedName>
</protein>